<name>A0A6N2KKH3_SALVM</name>
<accession>A0A6N2KKH3</accession>
<dbReference type="AlphaFoldDB" id="A0A6N2KKH3"/>
<sequence length="69" mass="7492">MTAYLTGSLPAFSPNFNKPQTGSSFIFSFLQSKPSTFPDPLIGLCGVQKAKLIQESILWLLNPCNGSIK</sequence>
<evidence type="ECO:0000313" key="1">
    <source>
        <dbReference type="EMBL" id="VFU29053.1"/>
    </source>
</evidence>
<reference evidence="1" key="1">
    <citation type="submission" date="2019-03" db="EMBL/GenBank/DDBJ databases">
        <authorList>
            <person name="Mank J."/>
            <person name="Almeida P."/>
        </authorList>
    </citation>
    <scope>NUCLEOTIDE SEQUENCE</scope>
    <source>
        <strain evidence="1">78183</strain>
    </source>
</reference>
<proteinExistence type="predicted"/>
<dbReference type="EMBL" id="CAADRP010000491">
    <property type="protein sequence ID" value="VFU29053.1"/>
    <property type="molecule type" value="Genomic_DNA"/>
</dbReference>
<gene>
    <name evidence="1" type="ORF">SVIM_LOCUS101709</name>
</gene>
<organism evidence="1">
    <name type="scientific">Salix viminalis</name>
    <name type="common">Common osier</name>
    <name type="synonym">Basket willow</name>
    <dbReference type="NCBI Taxonomy" id="40686"/>
    <lineage>
        <taxon>Eukaryota</taxon>
        <taxon>Viridiplantae</taxon>
        <taxon>Streptophyta</taxon>
        <taxon>Embryophyta</taxon>
        <taxon>Tracheophyta</taxon>
        <taxon>Spermatophyta</taxon>
        <taxon>Magnoliopsida</taxon>
        <taxon>eudicotyledons</taxon>
        <taxon>Gunneridae</taxon>
        <taxon>Pentapetalae</taxon>
        <taxon>rosids</taxon>
        <taxon>fabids</taxon>
        <taxon>Malpighiales</taxon>
        <taxon>Salicaceae</taxon>
        <taxon>Saliceae</taxon>
        <taxon>Salix</taxon>
    </lineage>
</organism>
<protein>
    <submittedName>
        <fullName evidence="1">Uncharacterized protein</fullName>
    </submittedName>
</protein>